<name>A0A7C8IFX4_9PLEO</name>
<evidence type="ECO:0000313" key="1">
    <source>
        <dbReference type="EMBL" id="KAF2876211.1"/>
    </source>
</evidence>
<dbReference type="AlphaFoldDB" id="A0A7C8IFX4"/>
<gene>
    <name evidence="1" type="ORF">BDV95DRAFT_602221</name>
</gene>
<evidence type="ECO:0000313" key="2">
    <source>
        <dbReference type="Proteomes" id="UP000481861"/>
    </source>
</evidence>
<reference evidence="1 2" key="1">
    <citation type="submission" date="2020-01" db="EMBL/GenBank/DDBJ databases">
        <authorList>
            <consortium name="DOE Joint Genome Institute"/>
            <person name="Haridas S."/>
            <person name="Albert R."/>
            <person name="Binder M."/>
            <person name="Bloem J."/>
            <person name="Labutti K."/>
            <person name="Salamov A."/>
            <person name="Andreopoulos B."/>
            <person name="Baker S.E."/>
            <person name="Barry K."/>
            <person name="Bills G."/>
            <person name="Bluhm B.H."/>
            <person name="Cannon C."/>
            <person name="Castanera R."/>
            <person name="Culley D.E."/>
            <person name="Daum C."/>
            <person name="Ezra D."/>
            <person name="Gonzalez J.B."/>
            <person name="Henrissat B."/>
            <person name="Kuo A."/>
            <person name="Liang C."/>
            <person name="Lipzen A."/>
            <person name="Lutzoni F."/>
            <person name="Magnuson J."/>
            <person name="Mondo S."/>
            <person name="Nolan M."/>
            <person name="Ohm R."/>
            <person name="Pangilinan J."/>
            <person name="Park H.-J.H."/>
            <person name="Ramirez L."/>
            <person name="Alfaro M."/>
            <person name="Sun H."/>
            <person name="Tritt A."/>
            <person name="Yoshinaga Y."/>
            <person name="Zwiers L.-H.L."/>
            <person name="Turgeon B.G."/>
            <person name="Goodwin S.B."/>
            <person name="Spatafora J.W."/>
            <person name="Crous P.W."/>
            <person name="Grigoriev I.V."/>
        </authorList>
    </citation>
    <scope>NUCLEOTIDE SEQUENCE [LARGE SCALE GENOMIC DNA]</scope>
    <source>
        <strain evidence="1 2">CBS 611.86</strain>
    </source>
</reference>
<organism evidence="1 2">
    <name type="scientific">Massariosphaeria phaeospora</name>
    <dbReference type="NCBI Taxonomy" id="100035"/>
    <lineage>
        <taxon>Eukaryota</taxon>
        <taxon>Fungi</taxon>
        <taxon>Dikarya</taxon>
        <taxon>Ascomycota</taxon>
        <taxon>Pezizomycotina</taxon>
        <taxon>Dothideomycetes</taxon>
        <taxon>Pleosporomycetidae</taxon>
        <taxon>Pleosporales</taxon>
        <taxon>Pleosporales incertae sedis</taxon>
        <taxon>Massariosphaeria</taxon>
    </lineage>
</organism>
<proteinExistence type="predicted"/>
<dbReference type="Gene3D" id="3.80.10.10">
    <property type="entry name" value="Ribonuclease Inhibitor"/>
    <property type="match status" value="1"/>
</dbReference>
<dbReference type="Proteomes" id="UP000481861">
    <property type="component" value="Unassembled WGS sequence"/>
</dbReference>
<dbReference type="InterPro" id="IPR032675">
    <property type="entry name" value="LRR_dom_sf"/>
</dbReference>
<dbReference type="SUPFAM" id="SSF52047">
    <property type="entry name" value="RNI-like"/>
    <property type="match status" value="1"/>
</dbReference>
<dbReference type="EMBL" id="JAADJZ010000003">
    <property type="protein sequence ID" value="KAF2876211.1"/>
    <property type="molecule type" value="Genomic_DNA"/>
</dbReference>
<protein>
    <submittedName>
        <fullName evidence="1">Uncharacterized protein</fullName>
    </submittedName>
</protein>
<keyword evidence="2" id="KW-1185">Reference proteome</keyword>
<accession>A0A7C8IFX4</accession>
<sequence length="530" mass="59407">MKDLLGMPVEILTLVAECVDDVSRHSLLALALSCKALQHTSGLILYRSIVSVDITNLGRPGHTPIEGFEHILKRTRILSIRTAPNLQQRSEKRQVEKTFRKFIAALDLGQLHLFTMTPTSVVYNSMWTELADLPAICPALRHLYLGPRHLPSAGGGHRTASCSAFVEHKKFELGFSHHANLDTIETILEERAEGKLSGLSIIGSRFVPSLNRFLANIGIADKRDVTSLHLVEVDTDINKEPMSLSSLESVQLYDCNNTPEFLDLLKDNAQNLRVLHFARIYRAMTDHSAVADGLIELLKSKTELTGLNLQLPAINDENAQELATHIPRTLNYVVWCVGGLDLFTMPDLHQLIAHCQSLNGLGMHFAEQVWTGIPPTRLFKDYCRALGEELSLSKKLRHVHLLIPAPLPRSEAARTLRIHPDLAYKSAAHRIFDQLHLDKGSGIKTLSLTQYTTDPLRGTRDRARRHHVCDLWGEKGNTELSQEDEQILRGLDCDHDLSVGNLTARLGKPLVDLRPERDIIPKLGEKWEKK</sequence>
<comment type="caution">
    <text evidence="1">The sequence shown here is derived from an EMBL/GenBank/DDBJ whole genome shotgun (WGS) entry which is preliminary data.</text>
</comment>